<dbReference type="PANTHER" id="PTHR43413:SF1">
    <property type="entry name" value="SIROHEME DECARBOXYLASE NIRL SUBUNIT"/>
    <property type="match status" value="1"/>
</dbReference>
<dbReference type="InterPro" id="IPR050684">
    <property type="entry name" value="HTH-Siroheme_Decarb"/>
</dbReference>
<comment type="catalytic activity">
    <reaction evidence="5">
        <text>siroheme + 2 H(+) = 12,18-didecarboxysiroheme + 2 CO2</text>
        <dbReference type="Rhea" id="RHEA:19093"/>
        <dbReference type="ChEBI" id="CHEBI:15378"/>
        <dbReference type="ChEBI" id="CHEBI:16526"/>
        <dbReference type="ChEBI" id="CHEBI:60052"/>
        <dbReference type="ChEBI" id="CHEBI:140497"/>
        <dbReference type="EC" id="4.1.1.111"/>
    </reaction>
</comment>
<dbReference type="InterPro" id="IPR040523">
    <property type="entry name" value="AsnC_trans_reg2"/>
</dbReference>
<feature type="domain" description="Siroheme decarboxylase AsnC-like ligand binding" evidence="6">
    <location>
        <begin position="65"/>
        <end position="152"/>
    </location>
</feature>
<evidence type="ECO:0000256" key="2">
    <source>
        <dbReference type="ARBA" id="ARBA00023444"/>
    </source>
</evidence>
<reference evidence="9" key="1">
    <citation type="journal article" date="2022" name="ISME J.">
        <title>Genetic and phylogenetic analysis of dissimilatory iodate-reducing bacteria identifies potential niches across the world's oceans.</title>
        <authorList>
            <person name="Reyes-Umana V."/>
            <person name="Henning Z."/>
            <person name="Lee K."/>
            <person name="Barnum T.P."/>
            <person name="Coates J.D."/>
        </authorList>
    </citation>
    <scope>NUCLEOTIDE SEQUENCE [LARGE SCALE GENOMIC DNA]</scope>
    <source>
        <strain evidence="9">IR12</strain>
    </source>
</reference>
<dbReference type="Pfam" id="PF17805">
    <property type="entry name" value="AsnC_trans_reg2"/>
    <property type="match status" value="1"/>
</dbReference>
<dbReference type="AlphaFoldDB" id="A0A944D953"/>
<evidence type="ECO:0000313" key="9">
    <source>
        <dbReference type="Proteomes" id="UP000694660"/>
    </source>
</evidence>
<keyword evidence="1" id="KW-0456">Lyase</keyword>
<feature type="domain" description="Siroheme decarboxylase NirL-like HTH" evidence="7">
    <location>
        <begin position="8"/>
        <end position="54"/>
    </location>
</feature>
<name>A0A944D953_DENI1</name>
<evidence type="ECO:0000259" key="6">
    <source>
        <dbReference type="Pfam" id="PF17805"/>
    </source>
</evidence>
<dbReference type="InterPro" id="IPR053953">
    <property type="entry name" value="NirdL-like_HTH"/>
</dbReference>
<evidence type="ECO:0000256" key="5">
    <source>
        <dbReference type="ARBA" id="ARBA00048470"/>
    </source>
</evidence>
<keyword evidence="9" id="KW-1185">Reference proteome</keyword>
<evidence type="ECO:0000256" key="1">
    <source>
        <dbReference type="ARBA" id="ARBA00023239"/>
    </source>
</evidence>
<dbReference type="EMBL" id="JAEKFT010000015">
    <property type="protein sequence ID" value="MBT0962249.1"/>
    <property type="molecule type" value="Genomic_DNA"/>
</dbReference>
<accession>A0A944D953</accession>
<protein>
    <recommendedName>
        <fullName evidence="4">siroheme decarboxylase</fullName>
        <ecNumber evidence="4">4.1.1.111</ecNumber>
    </recommendedName>
</protein>
<comment type="pathway">
    <text evidence="2">Porphyrin-containing compound metabolism.</text>
</comment>
<evidence type="ECO:0000256" key="3">
    <source>
        <dbReference type="ARBA" id="ARBA00023457"/>
    </source>
</evidence>
<dbReference type="PANTHER" id="PTHR43413">
    <property type="entry name" value="TRANSCRIPTIONAL REGULATOR, ASNC FAMILY"/>
    <property type="match status" value="1"/>
</dbReference>
<dbReference type="InterPro" id="IPR019888">
    <property type="entry name" value="Tscrpt_reg_AsnC-like"/>
</dbReference>
<evidence type="ECO:0000259" key="7">
    <source>
        <dbReference type="Pfam" id="PF22451"/>
    </source>
</evidence>
<dbReference type="RefSeq" id="WP_214362197.1">
    <property type="nucleotide sequence ID" value="NZ_JAEKFT010000015.1"/>
</dbReference>
<dbReference type="GO" id="GO:0016829">
    <property type="term" value="F:lyase activity"/>
    <property type="evidence" value="ECO:0007669"/>
    <property type="project" value="UniProtKB-KW"/>
</dbReference>
<gene>
    <name evidence="8" type="ORF">I8J34_13805</name>
</gene>
<proteinExistence type="inferred from homology"/>
<dbReference type="Gene3D" id="3.30.70.3460">
    <property type="match status" value="1"/>
</dbReference>
<comment type="similarity">
    <text evidence="3">Belongs to the Ahb/Nir family.</text>
</comment>
<evidence type="ECO:0000313" key="8">
    <source>
        <dbReference type="EMBL" id="MBT0962249.1"/>
    </source>
</evidence>
<sequence length="160" mass="17617">MDGIDSRDRALIVATQGGLPLVSQPYHLLGEMLDMPPAEVQARLARLLDCGVIRRIGAVPNHYALGYVANGMTVWDVDDDRIDALGEAVGQMPCVTHCYQRPRHLPDWPYNLFAMVHGHDRDEVLAQAAHIAEVLGDAVRARDVLFSSKILKKTGLRLVG</sequence>
<dbReference type="Pfam" id="PF22451">
    <property type="entry name" value="NirdL-like_HTH"/>
    <property type="match status" value="1"/>
</dbReference>
<dbReference type="Proteomes" id="UP000694660">
    <property type="component" value="Unassembled WGS sequence"/>
</dbReference>
<evidence type="ECO:0000256" key="4">
    <source>
        <dbReference type="ARBA" id="ARBA00023471"/>
    </source>
</evidence>
<dbReference type="EC" id="4.1.1.111" evidence="4"/>
<dbReference type="SMART" id="SM00344">
    <property type="entry name" value="HTH_ASNC"/>
    <property type="match status" value="1"/>
</dbReference>
<organism evidence="8 9">
    <name type="scientific">Denitromonas iodatirespirans</name>
    <dbReference type="NCBI Taxonomy" id="2795389"/>
    <lineage>
        <taxon>Bacteria</taxon>
        <taxon>Pseudomonadati</taxon>
        <taxon>Pseudomonadota</taxon>
        <taxon>Betaproteobacteria</taxon>
        <taxon>Rhodocyclales</taxon>
        <taxon>Zoogloeaceae</taxon>
        <taxon>Denitromonas</taxon>
    </lineage>
</organism>
<comment type="caution">
    <text evidence="8">The sequence shown here is derived from an EMBL/GenBank/DDBJ whole genome shotgun (WGS) entry which is preliminary data.</text>
</comment>